<dbReference type="KEGG" id="agi:FSB73_05670"/>
<evidence type="ECO:0008006" key="3">
    <source>
        <dbReference type="Google" id="ProtNLM"/>
    </source>
</evidence>
<evidence type="ECO:0000313" key="2">
    <source>
        <dbReference type="Proteomes" id="UP000321291"/>
    </source>
</evidence>
<dbReference type="Proteomes" id="UP000321291">
    <property type="component" value="Chromosome"/>
</dbReference>
<dbReference type="AlphaFoldDB" id="A0A5B8VI22"/>
<reference evidence="1 2" key="1">
    <citation type="journal article" date="2017" name="Int. J. Syst. Evol. Microbiol.">
        <title>Arachidicoccus ginsenosidivorans sp. nov., with ginsenoside-converting activity isolated from ginseng cultivating soil.</title>
        <authorList>
            <person name="Siddiqi M.Z."/>
            <person name="Aslam Z."/>
            <person name="Im W.T."/>
        </authorList>
    </citation>
    <scope>NUCLEOTIDE SEQUENCE [LARGE SCALE GENOMIC DNA]</scope>
    <source>
        <strain evidence="1 2">Gsoil 809</strain>
    </source>
</reference>
<evidence type="ECO:0000313" key="1">
    <source>
        <dbReference type="EMBL" id="QEC71237.1"/>
    </source>
</evidence>
<protein>
    <recommendedName>
        <fullName evidence="3">Lipocalin-like domain-containing protein</fullName>
    </recommendedName>
</protein>
<proteinExistence type="predicted"/>
<dbReference type="RefSeq" id="WP_146780511.1">
    <property type="nucleotide sequence ID" value="NZ_CP042434.1"/>
</dbReference>
<accession>A0A5B8VI22</accession>
<keyword evidence="2" id="KW-1185">Reference proteome</keyword>
<gene>
    <name evidence="1" type="ORF">FSB73_05670</name>
</gene>
<dbReference type="EMBL" id="CP042434">
    <property type="protein sequence ID" value="QEC71237.1"/>
    <property type="molecule type" value="Genomic_DNA"/>
</dbReference>
<organism evidence="1 2">
    <name type="scientific">Arachidicoccus ginsenosidivorans</name>
    <dbReference type="NCBI Taxonomy" id="496057"/>
    <lineage>
        <taxon>Bacteria</taxon>
        <taxon>Pseudomonadati</taxon>
        <taxon>Bacteroidota</taxon>
        <taxon>Chitinophagia</taxon>
        <taxon>Chitinophagales</taxon>
        <taxon>Chitinophagaceae</taxon>
        <taxon>Arachidicoccus</taxon>
    </lineage>
</organism>
<sequence length="143" mass="16007">MRHLNFLFLAIFIVLCLYSCKKGSNPSPSEILKSPVGTWVLTKRGVQAGDGTKVNWQWTDVTPMEAYKVTFGENNNFVSYEKKPPINGSFSFSNDSIQVFLPEDGLPKGRIMKGELKNNIITLRFLLGADGASGLQFRFINQN</sequence>
<name>A0A5B8VI22_9BACT</name>